<protein>
    <submittedName>
        <fullName evidence="1">Uncharacterized protein</fullName>
    </submittedName>
</protein>
<dbReference type="AlphaFoldDB" id="D8JT30"/>
<dbReference type="RefSeq" id="WP_013214732.1">
    <property type="nucleotide sequence ID" value="NC_014313.1"/>
</dbReference>
<accession>D8JT30</accession>
<evidence type="ECO:0000313" key="1">
    <source>
        <dbReference type="EMBL" id="ADJ22515.1"/>
    </source>
</evidence>
<dbReference type="HOGENOM" id="CLU_1684182_0_0_5"/>
<gene>
    <name evidence="1" type="ordered locus">Hden_0695</name>
</gene>
<proteinExistence type="predicted"/>
<dbReference type="Proteomes" id="UP000002033">
    <property type="component" value="Chromosome"/>
</dbReference>
<dbReference type="STRING" id="582899.Hden_0695"/>
<dbReference type="eggNOG" id="ENOG5031BIQ">
    <property type="taxonomic scope" value="Bacteria"/>
</dbReference>
<dbReference type="OrthoDB" id="7856057at2"/>
<reference evidence="2" key="1">
    <citation type="journal article" date="2011" name="J. Bacteriol.">
        <title>Genome sequences of eight morphologically diverse alphaproteobacteria.</title>
        <authorList>
            <consortium name="US DOE Joint Genome Institute"/>
            <person name="Brown P.J."/>
            <person name="Kysela D.T."/>
            <person name="Buechlein A."/>
            <person name="Hemmerich C."/>
            <person name="Brun Y.V."/>
        </authorList>
    </citation>
    <scope>NUCLEOTIDE SEQUENCE [LARGE SCALE GENOMIC DNA]</scope>
    <source>
        <strain evidence="2">ATCC 51888 / DSM 1869 / NCIB 11706 / TK 0415</strain>
    </source>
</reference>
<keyword evidence="2" id="KW-1185">Reference proteome</keyword>
<dbReference type="EMBL" id="CP002083">
    <property type="protein sequence ID" value="ADJ22515.1"/>
    <property type="molecule type" value="Genomic_DNA"/>
</dbReference>
<evidence type="ECO:0000313" key="2">
    <source>
        <dbReference type="Proteomes" id="UP000002033"/>
    </source>
</evidence>
<sequence>MGEGSAQAVKDQMIAHLAQIEVRIEEMESCLAQEAPSQIAADLLSLSEEVLQVWILARGQTPTSDAREGFRLLALHRQGARGDPSFNACRETCRELAYHYNLIHGEPEHPHTAGRLRLMIMVAKHLCLFVSGKMRVASLGQFCCASKPLRENMSLE</sequence>
<dbReference type="KEGG" id="hdn:Hden_0695"/>
<name>D8JT30_HYPDA</name>
<organism evidence="1 2">
    <name type="scientific">Hyphomicrobium denitrificans (strain ATCC 51888 / DSM 1869 / NCIMB 11706 / TK 0415)</name>
    <dbReference type="NCBI Taxonomy" id="582899"/>
    <lineage>
        <taxon>Bacteria</taxon>
        <taxon>Pseudomonadati</taxon>
        <taxon>Pseudomonadota</taxon>
        <taxon>Alphaproteobacteria</taxon>
        <taxon>Hyphomicrobiales</taxon>
        <taxon>Hyphomicrobiaceae</taxon>
        <taxon>Hyphomicrobium</taxon>
    </lineage>
</organism>